<gene>
    <name evidence="1" type="primary">phmB</name>
</gene>
<protein>
    <submittedName>
        <fullName evidence="1">Acyl carrier protein</fullName>
    </submittedName>
</protein>
<reference evidence="1" key="1">
    <citation type="submission" date="2015-09" db="EMBL/GenBank/DDBJ databases">
        <authorList>
            <person name="Jackson K.R."/>
            <person name="Lunt B.L."/>
            <person name="Fisher J.N.B."/>
            <person name="Gardner A.V."/>
            <person name="Bailey M.E."/>
            <person name="Deus L.M."/>
            <person name="Earl A.S."/>
            <person name="Gibby P.D."/>
            <person name="Hartmann K.A."/>
            <person name="Liu J.E."/>
            <person name="Manci A.M."/>
            <person name="Nielsen D.A."/>
            <person name="Solomon M.B."/>
            <person name="Breakwell D.P."/>
            <person name="Burnett S.H."/>
            <person name="Grose J.H."/>
        </authorList>
    </citation>
    <scope>NUCLEOTIDE SEQUENCE</scope>
    <source>
        <strain evidence="1">ISBN3-Nov-94-8</strain>
    </source>
</reference>
<dbReference type="EMBL" id="KT727016">
    <property type="protein sequence ID" value="AMH40442.1"/>
    <property type="molecule type" value="Genomic_DNA"/>
</dbReference>
<organism evidence="1">
    <name type="scientific">Leptolyngbya sp. ISBN3-Nov-94-8</name>
    <dbReference type="NCBI Taxonomy" id="1798139"/>
    <lineage>
        <taxon>Bacteria</taxon>
        <taxon>Bacillati</taxon>
        <taxon>Cyanobacteriota</taxon>
        <taxon>Cyanophyceae</taxon>
        <taxon>Leptolyngbyales</taxon>
        <taxon>Leptolyngbyaceae</taxon>
        <taxon>Leptolyngbya group</taxon>
        <taxon>Leptolyngbya</taxon>
    </lineage>
</organism>
<sequence length="85" mass="9238">MLCRKSTNPWILFTPASSFKGNLTSNVSIDWTTTSARSMEFAPRSFILCCGSISTESNSGRISRKLPVTTSNISDFVLSAIGRSV</sequence>
<name>A0A125SL41_9CYAN</name>
<dbReference type="AlphaFoldDB" id="A0A125SL41"/>
<proteinExistence type="predicted"/>
<accession>A0A125SL41</accession>
<evidence type="ECO:0000313" key="1">
    <source>
        <dbReference type="EMBL" id="AMH40442.1"/>
    </source>
</evidence>